<feature type="binding site" evidence="7">
    <location>
        <position position="114"/>
    </location>
    <ligand>
        <name>Cu cation</name>
        <dbReference type="ChEBI" id="CHEBI:23378"/>
    </ligand>
</feature>
<evidence type="ECO:0000256" key="1">
    <source>
        <dbReference type="ARBA" id="ARBA00004418"/>
    </source>
</evidence>
<evidence type="ECO:0000313" key="10">
    <source>
        <dbReference type="EMBL" id="MBO2452969.1"/>
    </source>
</evidence>
<organism evidence="10 11">
    <name type="scientific">Actinomadura barringtoniae</name>
    <dbReference type="NCBI Taxonomy" id="1427535"/>
    <lineage>
        <taxon>Bacteria</taxon>
        <taxon>Bacillati</taxon>
        <taxon>Actinomycetota</taxon>
        <taxon>Actinomycetes</taxon>
        <taxon>Streptosporangiales</taxon>
        <taxon>Thermomonosporaceae</taxon>
        <taxon>Actinomadura</taxon>
    </lineage>
</organism>
<dbReference type="PANTHER" id="PTHR36507:SF1">
    <property type="entry name" value="BLL1555 PROTEIN"/>
    <property type="match status" value="1"/>
</dbReference>
<dbReference type="AlphaFoldDB" id="A0A939PN51"/>
<comment type="subcellular location">
    <subcellularLocation>
        <location evidence="1">Periplasm</location>
    </subcellularLocation>
</comment>
<dbReference type="InterPro" id="IPR000923">
    <property type="entry name" value="BlueCu_1"/>
</dbReference>
<keyword evidence="4" id="KW-0574">Periplasm</keyword>
<name>A0A939PN51_9ACTN</name>
<evidence type="ECO:0000256" key="3">
    <source>
        <dbReference type="ARBA" id="ARBA00022723"/>
    </source>
</evidence>
<keyword evidence="5" id="KW-0249">Electron transport</keyword>
<dbReference type="InterPro" id="IPR035668">
    <property type="entry name" value="Amicyanin"/>
</dbReference>
<protein>
    <submittedName>
        <fullName evidence="10">Cupredoxin family copper-binding protein</fullName>
    </submittedName>
</protein>
<keyword evidence="11" id="KW-1185">Reference proteome</keyword>
<dbReference type="PANTHER" id="PTHR36507">
    <property type="entry name" value="BLL1555 PROTEIN"/>
    <property type="match status" value="1"/>
</dbReference>
<feature type="domain" description="Blue (type 1) copper" evidence="9">
    <location>
        <begin position="90"/>
        <end position="162"/>
    </location>
</feature>
<feature type="compositionally biased region" description="Low complexity" evidence="8">
    <location>
        <begin position="175"/>
        <end position="191"/>
    </location>
</feature>
<gene>
    <name evidence="10" type="ORF">J4573_38165</name>
</gene>
<dbReference type="RefSeq" id="WP_208260990.1">
    <property type="nucleotide sequence ID" value="NZ_JAGEOJ010000018.1"/>
</dbReference>
<evidence type="ECO:0000256" key="7">
    <source>
        <dbReference type="PIRSR" id="PIRSR602386-1"/>
    </source>
</evidence>
<dbReference type="InterPro" id="IPR006311">
    <property type="entry name" value="TAT_signal"/>
</dbReference>
<evidence type="ECO:0000256" key="4">
    <source>
        <dbReference type="ARBA" id="ARBA00022764"/>
    </source>
</evidence>
<evidence type="ECO:0000256" key="6">
    <source>
        <dbReference type="ARBA" id="ARBA00023008"/>
    </source>
</evidence>
<comment type="caution">
    <text evidence="10">The sequence shown here is derived from an EMBL/GenBank/DDBJ whole genome shotgun (WGS) entry which is preliminary data.</text>
</comment>
<keyword evidence="2" id="KW-0813">Transport</keyword>
<feature type="compositionally biased region" description="Pro residues" evidence="8">
    <location>
        <begin position="192"/>
        <end position="201"/>
    </location>
</feature>
<reference evidence="10" key="1">
    <citation type="submission" date="2021-03" db="EMBL/GenBank/DDBJ databases">
        <authorList>
            <person name="Kanchanasin P."/>
            <person name="Saeng-In P."/>
            <person name="Phongsopitanun W."/>
            <person name="Yuki M."/>
            <person name="Kudo T."/>
            <person name="Ohkuma M."/>
            <person name="Tanasupawat S."/>
        </authorList>
    </citation>
    <scope>NUCLEOTIDE SEQUENCE</scope>
    <source>
        <strain evidence="10">GKU 128</strain>
    </source>
</reference>
<dbReference type="EMBL" id="JAGEOJ010000018">
    <property type="protein sequence ID" value="MBO2452969.1"/>
    <property type="molecule type" value="Genomic_DNA"/>
</dbReference>
<dbReference type="GO" id="GO:0042597">
    <property type="term" value="C:periplasmic space"/>
    <property type="evidence" value="ECO:0007669"/>
    <property type="project" value="UniProtKB-SubCell"/>
</dbReference>
<keyword evidence="3 7" id="KW-0479">Metal-binding</keyword>
<dbReference type="SUPFAM" id="SSF49503">
    <property type="entry name" value="Cupredoxins"/>
    <property type="match status" value="1"/>
</dbReference>
<dbReference type="InterPro" id="IPR002386">
    <property type="entry name" value="Amicyanin/Pseudoazurin"/>
</dbReference>
<dbReference type="PROSITE" id="PS51318">
    <property type="entry name" value="TAT"/>
    <property type="match status" value="1"/>
</dbReference>
<dbReference type="InterPro" id="IPR052721">
    <property type="entry name" value="ET_Amicyanin"/>
</dbReference>
<evidence type="ECO:0000256" key="8">
    <source>
        <dbReference type="SAM" id="MobiDB-lite"/>
    </source>
</evidence>
<sequence>MRQPPAEVLDPPVNPRRRLVLLVCAALAVALAMLSLIGLSGGHRAAAIGPNRSVAASGGLTPADPRLAAPVAYPNAQAAAAAVVHMKGNAFAPTTLTVAAGQKVTWINDDAVPHTVTTTSGPKKIDSGEIKAGASFSYTFTTPGAYAYYCAYHPDMKAGVTVTGGAPAPTPTPTGMPTGMPTGTPTASPTGHPMPPSPTPSPTQTGGPGTPSQCTGALNEILTVILQHVYTAHLQRSVSEQVADALALDSYLKTHLAWVQMILQSGVTEVQSLLKGLQPLLQHLYAAHLQRSPAQQVQDALAVDSYLKSHLVLVQDILKPGLDGLLGGGSC</sequence>
<dbReference type="PRINTS" id="PR00155">
    <property type="entry name" value="AMICYANIN"/>
</dbReference>
<proteinExistence type="predicted"/>
<dbReference type="InterPro" id="IPR008972">
    <property type="entry name" value="Cupredoxin"/>
</dbReference>
<dbReference type="Gene3D" id="2.60.40.420">
    <property type="entry name" value="Cupredoxins - blue copper proteins"/>
    <property type="match status" value="1"/>
</dbReference>
<evidence type="ECO:0000313" key="11">
    <source>
        <dbReference type="Proteomes" id="UP000669179"/>
    </source>
</evidence>
<feature type="binding site" evidence="7">
    <location>
        <position position="150"/>
    </location>
    <ligand>
        <name>Cu cation</name>
        <dbReference type="ChEBI" id="CHEBI:23378"/>
    </ligand>
</feature>
<evidence type="ECO:0000256" key="2">
    <source>
        <dbReference type="ARBA" id="ARBA00022448"/>
    </source>
</evidence>
<dbReference type="CDD" id="cd13921">
    <property type="entry name" value="Amicyanin"/>
    <property type="match status" value="1"/>
</dbReference>
<dbReference type="Pfam" id="PF00127">
    <property type="entry name" value="Copper-bind"/>
    <property type="match status" value="1"/>
</dbReference>
<dbReference type="GO" id="GO:0009055">
    <property type="term" value="F:electron transfer activity"/>
    <property type="evidence" value="ECO:0007669"/>
    <property type="project" value="InterPro"/>
</dbReference>
<accession>A0A939PN51</accession>
<keyword evidence="6 7" id="KW-0186">Copper</keyword>
<feature type="region of interest" description="Disordered" evidence="8">
    <location>
        <begin position="167"/>
        <end position="213"/>
    </location>
</feature>
<evidence type="ECO:0000259" key="9">
    <source>
        <dbReference type="Pfam" id="PF00127"/>
    </source>
</evidence>
<evidence type="ECO:0000256" key="5">
    <source>
        <dbReference type="ARBA" id="ARBA00022982"/>
    </source>
</evidence>
<feature type="binding site" evidence="7">
    <location>
        <position position="153"/>
    </location>
    <ligand>
        <name>Cu cation</name>
        <dbReference type="ChEBI" id="CHEBI:23378"/>
    </ligand>
</feature>
<comment type="cofactor">
    <cofactor evidence="7">
        <name>Cu cation</name>
        <dbReference type="ChEBI" id="CHEBI:23378"/>
    </cofactor>
    <text evidence="7">Binds 1 copper ion per subunit.</text>
</comment>
<dbReference type="GO" id="GO:0005507">
    <property type="term" value="F:copper ion binding"/>
    <property type="evidence" value="ECO:0007669"/>
    <property type="project" value="InterPro"/>
</dbReference>
<dbReference type="Proteomes" id="UP000669179">
    <property type="component" value="Unassembled WGS sequence"/>
</dbReference>